<keyword evidence="2" id="KW-1185">Reference proteome</keyword>
<dbReference type="Gene3D" id="2.30.110.10">
    <property type="entry name" value="Electron Transport, Fmn-binding Protein, Chain A"/>
    <property type="match status" value="1"/>
</dbReference>
<protein>
    <recommendedName>
        <fullName evidence="3">Pyridoxamine 5'-phosphate oxidase</fullName>
    </recommendedName>
</protein>
<accession>A0A2U8FUN4</accession>
<dbReference type="SUPFAM" id="SSF50475">
    <property type="entry name" value="FMN-binding split barrel"/>
    <property type="match status" value="1"/>
</dbReference>
<dbReference type="OrthoDB" id="334393at2"/>
<evidence type="ECO:0008006" key="3">
    <source>
        <dbReference type="Google" id="ProtNLM"/>
    </source>
</evidence>
<dbReference type="RefSeq" id="WP_109037772.1">
    <property type="nucleotide sequence ID" value="NZ_CP029210.1"/>
</dbReference>
<evidence type="ECO:0000313" key="2">
    <source>
        <dbReference type="Proteomes" id="UP000244892"/>
    </source>
</evidence>
<proteinExistence type="predicted"/>
<sequence length="161" mass="17807">MSRPLHPDLLDYLRIGLSIHLGGRTAQGLPLLNRALAIRVEPDHRLSVLLSSPAADALLDAIREVPQVAVVLCQPTTHRTVQIKGRDAAVSPAQPEDWLHRREHKLRFVTEIRPFGFDEVFASAWLDVDSPDRLHAVTFTPYGAWNQSPGPGAGRPIEVHA</sequence>
<evidence type="ECO:0000313" key="1">
    <source>
        <dbReference type="EMBL" id="AWI54763.1"/>
    </source>
</evidence>
<dbReference type="Proteomes" id="UP000244892">
    <property type="component" value="Chromosome"/>
</dbReference>
<reference evidence="1 2" key="1">
    <citation type="submission" date="2018-05" db="EMBL/GenBank/DDBJ databases">
        <title>complete genome sequence of Aquabacterium olei NBRC 110486.</title>
        <authorList>
            <person name="Tang B."/>
            <person name="Chang J."/>
            <person name="Zhang L."/>
            <person name="Yang H."/>
        </authorList>
    </citation>
    <scope>NUCLEOTIDE SEQUENCE [LARGE SCALE GENOMIC DNA]</scope>
    <source>
        <strain evidence="1 2">NBRC 110486</strain>
    </source>
</reference>
<name>A0A2U8FUN4_9BURK</name>
<dbReference type="KEGG" id="aon:DEH84_16065"/>
<dbReference type="InterPro" id="IPR012349">
    <property type="entry name" value="Split_barrel_FMN-bd"/>
</dbReference>
<organism evidence="1 2">
    <name type="scientific">Aquabacterium olei</name>
    <dbReference type="NCBI Taxonomy" id="1296669"/>
    <lineage>
        <taxon>Bacteria</taxon>
        <taxon>Pseudomonadati</taxon>
        <taxon>Pseudomonadota</taxon>
        <taxon>Betaproteobacteria</taxon>
        <taxon>Burkholderiales</taxon>
        <taxon>Aquabacterium</taxon>
    </lineage>
</organism>
<dbReference type="EMBL" id="CP029210">
    <property type="protein sequence ID" value="AWI54763.1"/>
    <property type="molecule type" value="Genomic_DNA"/>
</dbReference>
<gene>
    <name evidence="1" type="ORF">DEH84_16065</name>
</gene>
<dbReference type="AlphaFoldDB" id="A0A2U8FUN4"/>